<dbReference type="Pfam" id="PF12867">
    <property type="entry name" value="DinB_2"/>
    <property type="match status" value="1"/>
</dbReference>
<dbReference type="NCBIfam" id="TIGR03440">
    <property type="entry name" value="egtB_TIGR03440"/>
    <property type="match status" value="1"/>
</dbReference>
<comment type="pathway">
    <text evidence="3">Amino-acid biosynthesis; ergothioneine biosynthesis.</text>
</comment>
<dbReference type="AlphaFoldDB" id="A0AAX4NI01"/>
<evidence type="ECO:0000259" key="5">
    <source>
        <dbReference type="Pfam" id="PF12867"/>
    </source>
</evidence>
<evidence type="ECO:0000259" key="4">
    <source>
        <dbReference type="Pfam" id="PF03781"/>
    </source>
</evidence>
<dbReference type="Proteomes" id="UP001451606">
    <property type="component" value="Chromosome"/>
</dbReference>
<protein>
    <submittedName>
        <fullName evidence="6">Ergothioneine biosynthesis protein EgtB</fullName>
    </submittedName>
</protein>
<evidence type="ECO:0000313" key="7">
    <source>
        <dbReference type="Proteomes" id="UP001451606"/>
    </source>
</evidence>
<dbReference type="InterPro" id="IPR005532">
    <property type="entry name" value="SUMF_dom"/>
</dbReference>
<dbReference type="SUPFAM" id="SSF56436">
    <property type="entry name" value="C-type lectin-like"/>
    <property type="match status" value="1"/>
</dbReference>
<dbReference type="InterPro" id="IPR017806">
    <property type="entry name" value="EgtB"/>
</dbReference>
<sequence length="419" mass="48755">MRTAEENSDIFNKFYQVRERTLKIIEPLSVEDMIIQCGNDASPIRWHLAHTTWFFEKFLLKKFVPDYTVFDRSFDYLFNSYYETVGSYFPKALRGTQSRPGVERILEYRMRVENAISSHIDVLQGEEALSIMELGINHEEQHQELMFMDIKYNFFNNPTFPSYVEAKPLPTSKPGKMNYIHHDAGLFAVGHSDSGFSFDNETPVHNVWLNGFEIGDRLVTNGEYLEFIEDGGYQNPVYWLSDGIEASRKNNWKAPLYWVEEENGWKNFTLSGLQDINMDDPVSHVSFYEADAYARWAGKRLPREEEWEVAFSGTEKLYHGNFMDSWYLRPLPLAEKDKGSMQVLGDLWEWTQSPYVPYPGSSPLLGSVGEYNHKFMANQMVLRGGSCVTPADHIRLTYRNFFQPDKRWEFSGIRLAGDI</sequence>
<dbReference type="GeneID" id="95968304"/>
<evidence type="ECO:0000256" key="2">
    <source>
        <dbReference type="ARBA" id="ARBA00023004"/>
    </source>
</evidence>
<dbReference type="InterPro" id="IPR042095">
    <property type="entry name" value="SUMF_sf"/>
</dbReference>
<dbReference type="EMBL" id="CP133772">
    <property type="protein sequence ID" value="WYY00973.1"/>
    <property type="molecule type" value="Genomic_DNA"/>
</dbReference>
<dbReference type="GO" id="GO:0052699">
    <property type="term" value="P:ergothioneine biosynthetic process"/>
    <property type="evidence" value="ECO:0007669"/>
    <property type="project" value="InterPro"/>
</dbReference>
<dbReference type="Pfam" id="PF03781">
    <property type="entry name" value="FGE-sulfatase"/>
    <property type="match status" value="1"/>
</dbReference>
<evidence type="ECO:0000256" key="1">
    <source>
        <dbReference type="ARBA" id="ARBA00023002"/>
    </source>
</evidence>
<dbReference type="InterPro" id="IPR024775">
    <property type="entry name" value="DinB-like"/>
</dbReference>
<proteinExistence type="predicted"/>
<gene>
    <name evidence="6" type="primary">egtB</name>
    <name evidence="6" type="ORF">OXIME_001566</name>
</gene>
<reference evidence="6 7" key="1">
    <citation type="submission" date="2023-09" db="EMBL/GenBank/DDBJ databases">
        <authorList>
            <person name="Golyshina O.V."/>
            <person name="Lunev E.A."/>
            <person name="Bargiela R."/>
            <person name="Gaines M.C."/>
            <person name="Daum B."/>
            <person name="Bale N.J."/>
            <person name="Koenen M."/>
            <person name="Sinninghe Damst J.S."/>
            <person name="Yakimov M."/>
            <person name="Golyshin P.N."/>
        </authorList>
    </citation>
    <scope>NUCLEOTIDE SEQUENCE [LARGE SCALE GENOMIC DNA]</scope>
    <source>
        <strain evidence="6 7">M1</strain>
    </source>
</reference>
<evidence type="ECO:0000256" key="3">
    <source>
        <dbReference type="ARBA" id="ARBA00037882"/>
    </source>
</evidence>
<name>A0AAX4NI01_9ARCH</name>
<evidence type="ECO:0000313" key="6">
    <source>
        <dbReference type="EMBL" id="WYY00973.1"/>
    </source>
</evidence>
<feature type="domain" description="Sulfatase-modifying factor enzyme-like" evidence="4">
    <location>
        <begin position="182"/>
        <end position="416"/>
    </location>
</feature>
<dbReference type="KEGG" id="omr:OXIME_001566"/>
<dbReference type="InterPro" id="IPR016187">
    <property type="entry name" value="CTDL_fold"/>
</dbReference>
<dbReference type="RefSeq" id="WP_393971296.1">
    <property type="nucleotide sequence ID" value="NZ_CP133772.1"/>
</dbReference>
<dbReference type="InterPro" id="IPR051043">
    <property type="entry name" value="Sulfatase_Mod_Factor_Kinase"/>
</dbReference>
<keyword evidence="1" id="KW-0560">Oxidoreductase</keyword>
<dbReference type="PANTHER" id="PTHR23150">
    <property type="entry name" value="SULFATASE MODIFYING FACTOR 1, 2"/>
    <property type="match status" value="1"/>
</dbReference>
<organism evidence="6 7">
    <name type="scientific">Oxyplasma meridianum</name>
    <dbReference type="NCBI Taxonomy" id="3073602"/>
    <lineage>
        <taxon>Archaea</taxon>
        <taxon>Methanobacteriati</taxon>
        <taxon>Thermoplasmatota</taxon>
        <taxon>Thermoplasmata</taxon>
        <taxon>Thermoplasmatales</taxon>
        <taxon>Thermoplasmataceae</taxon>
        <taxon>Oxyplasma</taxon>
    </lineage>
</organism>
<dbReference type="PANTHER" id="PTHR23150:SF36">
    <property type="entry name" value="HERCYNINE OXYGENASE"/>
    <property type="match status" value="1"/>
</dbReference>
<feature type="domain" description="DinB-like" evidence="5">
    <location>
        <begin position="14"/>
        <end position="132"/>
    </location>
</feature>
<keyword evidence="2" id="KW-0408">Iron</keyword>
<dbReference type="Gene3D" id="3.90.1580.10">
    <property type="entry name" value="paralog of FGE (formylglycine-generating enzyme)"/>
    <property type="match status" value="1"/>
</dbReference>
<keyword evidence="7" id="KW-1185">Reference proteome</keyword>
<accession>A0AAX4NI01</accession>